<comment type="caution">
    <text evidence="1">The sequence shown here is derived from an EMBL/GenBank/DDBJ whole genome shotgun (WGS) entry which is preliminary data.</text>
</comment>
<sequence length="351" mass="37964">MAPIKLGVVGLSVDGWFKNAHLPSLQALSDSYTLTAAATSRQESADQVGEYYHIKAFSGPDSAEQLAHDEDVDMVVVAIKTPLHKQLAMHAVNAGKPVFLEWPLGNGLEEAIQLADAAKKRGIRTMIGLQARQDPAILKAKELLNGGKIGKILSTNMIGYGGSWGAQVPQRDAYTLDSKNGTTLISVPFGHFVDALVYLLGEFESLSAYKATTRTQTTIEGTGEKVRGTAEDQLVVQGQLKSGALAAVHYKGGQQAPGSEGLVWEIEGEEGIITFKAAGVGHIQLISPKLYLNGEQVDLPEDKLGNIGRLYEAFAKDDRSGYNDWDHAVRNHRILDAVERSIKEGKRQSYV</sequence>
<organism evidence="1 2">
    <name type="scientific">Naganishia adeliensis</name>
    <dbReference type="NCBI Taxonomy" id="92952"/>
    <lineage>
        <taxon>Eukaryota</taxon>
        <taxon>Fungi</taxon>
        <taxon>Dikarya</taxon>
        <taxon>Basidiomycota</taxon>
        <taxon>Agaricomycotina</taxon>
        <taxon>Tremellomycetes</taxon>
        <taxon>Filobasidiales</taxon>
        <taxon>Filobasidiaceae</taxon>
        <taxon>Naganishia</taxon>
    </lineage>
</organism>
<accession>A0ACC2UXD4</accession>
<evidence type="ECO:0000313" key="1">
    <source>
        <dbReference type="EMBL" id="KAJ9091733.1"/>
    </source>
</evidence>
<proteinExistence type="predicted"/>
<gene>
    <name evidence="1" type="ORF">QFC20_007560</name>
</gene>
<keyword evidence="2" id="KW-1185">Reference proteome</keyword>
<reference evidence="1" key="1">
    <citation type="submission" date="2023-04" db="EMBL/GenBank/DDBJ databases">
        <title>Draft Genome sequencing of Naganishia species isolated from polar environments using Oxford Nanopore Technology.</title>
        <authorList>
            <person name="Leo P."/>
            <person name="Venkateswaran K."/>
        </authorList>
    </citation>
    <scope>NUCLEOTIDE SEQUENCE</scope>
    <source>
        <strain evidence="1">MNA-CCFEE 5262</strain>
    </source>
</reference>
<dbReference type="EMBL" id="JASBWS010000192">
    <property type="protein sequence ID" value="KAJ9091733.1"/>
    <property type="molecule type" value="Genomic_DNA"/>
</dbReference>
<name>A0ACC2UXD4_9TREE</name>
<evidence type="ECO:0000313" key="2">
    <source>
        <dbReference type="Proteomes" id="UP001230649"/>
    </source>
</evidence>
<dbReference type="Proteomes" id="UP001230649">
    <property type="component" value="Unassembled WGS sequence"/>
</dbReference>
<protein>
    <submittedName>
        <fullName evidence="1">Uncharacterized protein</fullName>
    </submittedName>
</protein>